<proteinExistence type="predicted"/>
<sequence>MYNFNNLIDDLNHGREIEFKFNNSSYSITNFKGFWYFYCEETHISIRLSPFEDKLNLINAISSPKIIGIDIKDIFNHKRYDSDSLFIL</sequence>
<dbReference type="Proteomes" id="UP000188605">
    <property type="component" value="Unassembled WGS sequence"/>
</dbReference>
<evidence type="ECO:0000313" key="1">
    <source>
        <dbReference type="EMBL" id="ONI42084.1"/>
    </source>
</evidence>
<gene>
    <name evidence="1" type="ORF">AN396_00505</name>
</gene>
<evidence type="ECO:0000313" key="2">
    <source>
        <dbReference type="Proteomes" id="UP000188605"/>
    </source>
</evidence>
<name>A0ACC8XFB9_9FIRM</name>
<protein>
    <submittedName>
        <fullName evidence="1">Uncharacterized protein</fullName>
    </submittedName>
</protein>
<reference evidence="1" key="1">
    <citation type="submission" date="2016-08" db="EMBL/GenBank/DDBJ databases">
        <authorList>
            <person name="Ngugi D.K."/>
            <person name="Miyake S."/>
            <person name="Stingl U."/>
        </authorList>
    </citation>
    <scope>NUCLEOTIDE SEQUENCE</scope>
    <source>
        <strain evidence="1">SCG-B11WGA-EpuloA1</strain>
    </source>
</reference>
<comment type="caution">
    <text evidence="1">The sequence shown here is derived from an EMBL/GenBank/DDBJ whole genome shotgun (WGS) entry which is preliminary data.</text>
</comment>
<accession>A0ACC8XFB9</accession>
<keyword evidence="2" id="KW-1185">Reference proteome</keyword>
<organism evidence="1 2">
    <name type="scientific">Candidatus Epulonipiscium fishelsonii</name>
    <dbReference type="NCBI Taxonomy" id="77094"/>
    <lineage>
        <taxon>Bacteria</taxon>
        <taxon>Bacillati</taxon>
        <taxon>Bacillota</taxon>
        <taxon>Clostridia</taxon>
        <taxon>Lachnospirales</taxon>
        <taxon>Lachnospiraceae</taxon>
        <taxon>Candidatus Epulonipiscium</taxon>
    </lineage>
</organism>
<dbReference type="EMBL" id="LJDB01000022">
    <property type="protein sequence ID" value="ONI42084.1"/>
    <property type="molecule type" value="Genomic_DNA"/>
</dbReference>